<evidence type="ECO:0000313" key="2">
    <source>
        <dbReference type="EMBL" id="MBK4736143.1"/>
    </source>
</evidence>
<protein>
    <submittedName>
        <fullName evidence="2">DUF4845 domain-containing protein</fullName>
    </submittedName>
</protein>
<keyword evidence="1" id="KW-1133">Transmembrane helix</keyword>
<reference evidence="2" key="1">
    <citation type="submission" date="2021-01" db="EMBL/GenBank/DDBJ databases">
        <title>Genome sequence of strain Noviherbaspirillum sp. DKR-6.</title>
        <authorList>
            <person name="Chaudhary D.K."/>
        </authorList>
    </citation>
    <scope>NUCLEOTIDE SEQUENCE</scope>
    <source>
        <strain evidence="2">DKR-6</strain>
    </source>
</reference>
<dbReference type="AlphaFoldDB" id="A0A934SVK1"/>
<dbReference type="Pfam" id="PF16137">
    <property type="entry name" value="DUF4845"/>
    <property type="match status" value="1"/>
</dbReference>
<comment type="caution">
    <text evidence="2">The sequence shown here is derived from an EMBL/GenBank/DDBJ whole genome shotgun (WGS) entry which is preliminary data.</text>
</comment>
<feature type="transmembrane region" description="Helical" evidence="1">
    <location>
        <begin position="12"/>
        <end position="34"/>
    </location>
</feature>
<name>A0A934SVK1_9BURK</name>
<keyword evidence="1" id="KW-0812">Transmembrane</keyword>
<accession>A0A934SVK1</accession>
<keyword evidence="1" id="KW-0472">Membrane</keyword>
<organism evidence="2 3">
    <name type="scientific">Noviherbaspirillum pedocola</name>
    <dbReference type="NCBI Taxonomy" id="2801341"/>
    <lineage>
        <taxon>Bacteria</taxon>
        <taxon>Pseudomonadati</taxon>
        <taxon>Pseudomonadota</taxon>
        <taxon>Betaproteobacteria</taxon>
        <taxon>Burkholderiales</taxon>
        <taxon>Oxalobacteraceae</taxon>
        <taxon>Noviherbaspirillum</taxon>
    </lineage>
</organism>
<evidence type="ECO:0000256" key="1">
    <source>
        <dbReference type="SAM" id="Phobius"/>
    </source>
</evidence>
<sequence length="127" mass="13500">MACKLKDQRGLSLTGLILSLAVIAVVAIVALQIVPAQTEYNSIKKAVASARASGTTPKEIRDAFDRQAEVGYITSLSGADLDIEQNNGIYEVGFAYRKVIPLFGPASLVLDYHASTAPEGTMKTASR</sequence>
<keyword evidence="3" id="KW-1185">Reference proteome</keyword>
<dbReference type="InterPro" id="IPR032314">
    <property type="entry name" value="DUF4845"/>
</dbReference>
<proteinExistence type="predicted"/>
<evidence type="ECO:0000313" key="3">
    <source>
        <dbReference type="Proteomes" id="UP000622890"/>
    </source>
</evidence>
<gene>
    <name evidence="2" type="ORF">JJB74_16090</name>
</gene>
<dbReference type="Proteomes" id="UP000622890">
    <property type="component" value="Unassembled WGS sequence"/>
</dbReference>
<dbReference type="EMBL" id="JAEPBG010000006">
    <property type="protein sequence ID" value="MBK4736143.1"/>
    <property type="molecule type" value="Genomic_DNA"/>
</dbReference>